<keyword evidence="2" id="KW-0812">Transmembrane</keyword>
<dbReference type="OrthoDB" id="4590605at2759"/>
<keyword evidence="2" id="KW-1133">Transmembrane helix</keyword>
<evidence type="ECO:0000313" key="4">
    <source>
        <dbReference type="Proteomes" id="UP000001056"/>
    </source>
</evidence>
<dbReference type="HOGENOM" id="CLU_108099_2_0_1"/>
<protein>
    <submittedName>
        <fullName evidence="3">Uncharacterized protein</fullName>
    </submittedName>
</protein>
<dbReference type="STRING" id="306901.Q2GQ15"/>
<reference evidence="4" key="1">
    <citation type="journal article" date="2015" name="Genome Announc.">
        <title>Draft genome sequence of the cellulolytic fungus Chaetomium globosum.</title>
        <authorList>
            <person name="Cuomo C.A."/>
            <person name="Untereiner W.A."/>
            <person name="Ma L.-J."/>
            <person name="Grabherr M."/>
            <person name="Birren B.W."/>
        </authorList>
    </citation>
    <scope>NUCLEOTIDE SEQUENCE [LARGE SCALE GENOMIC DNA]</scope>
    <source>
        <strain evidence="4">ATCC 6205 / CBS 148.51 / DSM 1962 / NBRC 6347 / NRRL 1970</strain>
    </source>
</reference>
<feature type="compositionally biased region" description="Basic residues" evidence="1">
    <location>
        <begin position="142"/>
        <end position="179"/>
    </location>
</feature>
<evidence type="ECO:0000256" key="2">
    <source>
        <dbReference type="SAM" id="Phobius"/>
    </source>
</evidence>
<gene>
    <name evidence="3" type="ORF">CHGG_09939</name>
</gene>
<keyword evidence="2" id="KW-0472">Membrane</keyword>
<dbReference type="VEuPathDB" id="FungiDB:CHGG_09939"/>
<dbReference type="OMA" id="WYHYKEE"/>
<evidence type="ECO:0000313" key="3">
    <source>
        <dbReference type="EMBL" id="EAQ83535.1"/>
    </source>
</evidence>
<feature type="region of interest" description="Disordered" evidence="1">
    <location>
        <begin position="122"/>
        <end position="223"/>
    </location>
</feature>
<name>Q2GQ15_CHAGB</name>
<dbReference type="AlphaFoldDB" id="Q2GQ15"/>
<dbReference type="eggNOG" id="ENOG502T1WI">
    <property type="taxonomic scope" value="Eukaryota"/>
</dbReference>
<organism evidence="3 4">
    <name type="scientific">Chaetomium globosum (strain ATCC 6205 / CBS 148.51 / DSM 1962 / NBRC 6347 / NRRL 1970)</name>
    <name type="common">Soil fungus</name>
    <dbReference type="NCBI Taxonomy" id="306901"/>
    <lineage>
        <taxon>Eukaryota</taxon>
        <taxon>Fungi</taxon>
        <taxon>Dikarya</taxon>
        <taxon>Ascomycota</taxon>
        <taxon>Pezizomycotina</taxon>
        <taxon>Sordariomycetes</taxon>
        <taxon>Sordariomycetidae</taxon>
        <taxon>Sordariales</taxon>
        <taxon>Chaetomiaceae</taxon>
        <taxon>Chaetomium</taxon>
    </lineage>
</organism>
<evidence type="ECO:0000256" key="1">
    <source>
        <dbReference type="SAM" id="MobiDB-lite"/>
    </source>
</evidence>
<keyword evidence="4" id="KW-1185">Reference proteome</keyword>
<dbReference type="RefSeq" id="XP_001227866.1">
    <property type="nucleotide sequence ID" value="XM_001227865.1"/>
</dbReference>
<feature type="compositionally biased region" description="Low complexity" evidence="1">
    <location>
        <begin position="191"/>
        <end position="206"/>
    </location>
</feature>
<proteinExistence type="predicted"/>
<sequence length="223" mass="24795">MISDCFSSDLSSQQFIITGPPIGKFSPYHKPAEFRLEQRPARQAVSPWRPPSTLPQAVSRPLLARQDQPTTTVIIDADPPNNDGPTTNPGLDGGAIAGIVIGTVVGILLLWWIIRSCTRPRDAPDPGRQGWYDDTVPPAVRARSRSRSAGRHHHHHYDHHHHHASRRSGSRHHSRRRSSTPRPVMVEEHYAGAPVRPAPAYYAAPAEGRRSRSRSQGRYYVSG</sequence>
<accession>Q2GQ15</accession>
<dbReference type="InParanoid" id="Q2GQ15"/>
<feature type="transmembrane region" description="Helical" evidence="2">
    <location>
        <begin position="95"/>
        <end position="114"/>
    </location>
</feature>
<dbReference type="Proteomes" id="UP000001056">
    <property type="component" value="Unassembled WGS sequence"/>
</dbReference>
<dbReference type="GeneID" id="4396672"/>
<dbReference type="EMBL" id="CH408035">
    <property type="protein sequence ID" value="EAQ83535.1"/>
    <property type="molecule type" value="Genomic_DNA"/>
</dbReference>